<dbReference type="AlphaFoldDB" id="A0A7L4P9F9"/>
<keyword evidence="2" id="KW-1185">Reference proteome</keyword>
<gene>
    <name evidence="1" type="ORF">HC235_04680</name>
</gene>
<reference evidence="1 2" key="1">
    <citation type="journal article" date="2020" name="Nat. Commun.">
        <title>The structures of two archaeal type IV pili illuminate evolutionary relationships.</title>
        <authorList>
            <person name="Wang F."/>
            <person name="Baquero D.P."/>
            <person name="Su Z."/>
            <person name="Beltran L.C."/>
            <person name="Prangishvili D."/>
            <person name="Krupovic M."/>
            <person name="Egelman E.H."/>
        </authorList>
    </citation>
    <scope>NUCLEOTIDE SEQUENCE [LARGE SCALE GENOMIC DNA]</scope>
    <source>
        <strain evidence="1 2">2GA</strain>
    </source>
</reference>
<dbReference type="RefSeq" id="WP_179790449.1">
    <property type="nucleotide sequence ID" value="NZ_JAAVJF010000002.1"/>
</dbReference>
<organism evidence="1 2">
    <name type="scientific">Pyrobaculum arsenaticum</name>
    <dbReference type="NCBI Taxonomy" id="121277"/>
    <lineage>
        <taxon>Archaea</taxon>
        <taxon>Thermoproteota</taxon>
        <taxon>Thermoprotei</taxon>
        <taxon>Thermoproteales</taxon>
        <taxon>Thermoproteaceae</taxon>
        <taxon>Pyrobaculum</taxon>
    </lineage>
</organism>
<dbReference type="Proteomes" id="UP000554766">
    <property type="component" value="Unassembled WGS sequence"/>
</dbReference>
<protein>
    <submittedName>
        <fullName evidence="1">Uncharacterized protein</fullName>
    </submittedName>
</protein>
<comment type="caution">
    <text evidence="1">The sequence shown here is derived from an EMBL/GenBank/DDBJ whole genome shotgun (WGS) entry which is preliminary data.</text>
</comment>
<sequence>MYRALLLGTLLALLVVAKLFHTPYGWYMPEIYARGISIQLTPNIQNVIDVYAVTYNDYFVRYCEPGYVGCVEPQYSMTPGVVASAWAPGGKPVEYVYKRAMALFEAPQNVSPRTHIKWNEWIFWGARLREFGPGVYESYLKDSRVIYRFHVAVKLGRGPVLTCLQEITYPVVDPWPLRERVIDWRKLFNTTCPGHDAAKVIGASVYWFRNYTDFGKLCVSWAVFWQPWWYRWGGYWFLNDIKNPLLEYSKCIPRDTPPKNITAIAGKDGVYFYVDGEFFYKLDTTPLSNEEPWLYTGPYLISYVGSTTTAAYVAIRDLDGRAAAPLGRLWLLIGNDTLAVPKYVINMLWGLGRLEAGVDFDGFSVYVRPGVSTEPTVLEHKDVEVVLHGERTKAQNGTYFTCEVGEPVAVGNVVRLGRGYLVRGPAELYCTHYSVYVAGYNSTERLVGERGARLLYTPRDVLLPNGTLLKAEPFAVVFNIPGRVYTVNYTKLYRVVVETPLGRNETFLPPGTPVRISGDYVLPNGTRIALRPYSIPVERPLRVKANYTVYYLVRVVSPHGAVERWAERGSPYLPSAPDPWEPGNGTRLAGLLINGTPAAAVAVDRPLTLVLSYAERYYWTSVKTPVNKTEGWFKPGTTFVMPPVVDFGNGTRLVDPDPPAVAVEGPLSVSVTYRRQHWVEIRGVEEWRGWAYEGSVIRLNGTAAGGVRYTPLVPQVEVRGPASVTARYQASYYGEFKDALGIPNPTAEVELCGRVYRADAAGRIYASVETEGLCQLEARQWPLSPYTLGALSAVPAAAALRRRR</sequence>
<evidence type="ECO:0000313" key="1">
    <source>
        <dbReference type="EMBL" id="NYR15254.1"/>
    </source>
</evidence>
<proteinExistence type="predicted"/>
<name>A0A7L4P9F9_9CREN</name>
<dbReference type="EMBL" id="JAAVJF010000002">
    <property type="protein sequence ID" value="NYR15254.1"/>
    <property type="molecule type" value="Genomic_DNA"/>
</dbReference>
<evidence type="ECO:0000313" key="2">
    <source>
        <dbReference type="Proteomes" id="UP000554766"/>
    </source>
</evidence>
<accession>A0A7L4P9F9</accession>